<protein>
    <submittedName>
        <fullName evidence="2">Peptidoglycan-binding protein LysM</fullName>
    </submittedName>
</protein>
<dbReference type="PANTHER" id="PTHR34700:SF8">
    <property type="entry name" value="POTASSIUM BINDING PROTEIN KBP"/>
    <property type="match status" value="1"/>
</dbReference>
<evidence type="ECO:0000313" key="2">
    <source>
        <dbReference type="EMBL" id="URI07878.1"/>
    </source>
</evidence>
<dbReference type="CDD" id="cd00118">
    <property type="entry name" value="LysM"/>
    <property type="match status" value="1"/>
</dbReference>
<proteinExistence type="predicted"/>
<name>A0ABY4S830_AQUTE</name>
<evidence type="ECO:0000313" key="3">
    <source>
        <dbReference type="Proteomes" id="UP001056201"/>
    </source>
</evidence>
<dbReference type="Proteomes" id="UP001056201">
    <property type="component" value="Chromosome 1"/>
</dbReference>
<dbReference type="InterPro" id="IPR052196">
    <property type="entry name" value="Bact_Kbp"/>
</dbReference>
<feature type="domain" description="LysM" evidence="1">
    <location>
        <begin position="121"/>
        <end position="170"/>
    </location>
</feature>
<dbReference type="Gene3D" id="3.10.350.10">
    <property type="entry name" value="LysM domain"/>
    <property type="match status" value="1"/>
</dbReference>
<organism evidence="2 3">
    <name type="scientific">Aquincola tertiaricarbonis</name>
    <dbReference type="NCBI Taxonomy" id="391953"/>
    <lineage>
        <taxon>Bacteria</taxon>
        <taxon>Pseudomonadati</taxon>
        <taxon>Pseudomonadota</taxon>
        <taxon>Betaproteobacteria</taxon>
        <taxon>Burkholderiales</taxon>
        <taxon>Sphaerotilaceae</taxon>
        <taxon>Aquincola</taxon>
    </lineage>
</organism>
<dbReference type="SUPFAM" id="SSF54106">
    <property type="entry name" value="LysM domain"/>
    <property type="match status" value="1"/>
</dbReference>
<dbReference type="NCBIfam" id="NF008399">
    <property type="entry name" value="PRK11198.1"/>
    <property type="match status" value="1"/>
</dbReference>
<dbReference type="EMBL" id="CP097635">
    <property type="protein sequence ID" value="URI07878.1"/>
    <property type="molecule type" value="Genomic_DNA"/>
</dbReference>
<dbReference type="InterPro" id="IPR018392">
    <property type="entry name" value="LysM"/>
</dbReference>
<dbReference type="PROSITE" id="PS51782">
    <property type="entry name" value="LYSM"/>
    <property type="match status" value="1"/>
</dbReference>
<dbReference type="PANTHER" id="PTHR34700">
    <property type="entry name" value="POTASSIUM BINDING PROTEIN KBP"/>
    <property type="match status" value="1"/>
</dbReference>
<dbReference type="InterPro" id="IPR036779">
    <property type="entry name" value="LysM_dom_sf"/>
</dbReference>
<dbReference type="Pfam" id="PF04972">
    <property type="entry name" value="BON"/>
    <property type="match status" value="1"/>
</dbReference>
<accession>A0ABY4S830</accession>
<dbReference type="InterPro" id="IPR007055">
    <property type="entry name" value="BON_dom"/>
</dbReference>
<keyword evidence="3" id="KW-1185">Reference proteome</keyword>
<dbReference type="SMART" id="SM00257">
    <property type="entry name" value="LysM"/>
    <property type="match status" value="1"/>
</dbReference>
<sequence length="174" mass="18131">MGLMSFIKEAGEKLFHIGEAKAAAPAAAPASGAAPAAPAVDVAALNEKAGAAITNYVKSQNLPTDGIDIRFDGATGTVTVSGTVPDQTTKEKLLLCCGNVLYVAGVNDMLVVAQAAAPESQWYTVVSGDNLSKIAKQFYGNPNKYPVIFEANKPMLTHPDKIYPGQMLRIPPAA</sequence>
<gene>
    <name evidence="2" type="primary">lysM</name>
    <name evidence="2" type="ORF">MW290_04630</name>
</gene>
<dbReference type="RefSeq" id="WP_250196106.1">
    <property type="nucleotide sequence ID" value="NZ_CP097635.1"/>
</dbReference>
<evidence type="ECO:0000259" key="1">
    <source>
        <dbReference type="PROSITE" id="PS51782"/>
    </source>
</evidence>
<reference evidence="2" key="1">
    <citation type="submission" date="2022-05" db="EMBL/GenBank/DDBJ databases">
        <title>An RpoN-dependent PEP-CTERM gene is involved in floc formation of an Aquincola tertiaricarbonis strain.</title>
        <authorList>
            <person name="Qiu D."/>
            <person name="Xia M."/>
        </authorList>
    </citation>
    <scope>NUCLEOTIDE SEQUENCE</scope>
    <source>
        <strain evidence="2">RN12</strain>
    </source>
</reference>
<dbReference type="Pfam" id="PF01476">
    <property type="entry name" value="LysM"/>
    <property type="match status" value="1"/>
</dbReference>